<protein>
    <submittedName>
        <fullName evidence="5">Cellulase (Glycosyl hydrolase family 5)</fullName>
    </submittedName>
</protein>
<dbReference type="Gene3D" id="3.20.20.80">
    <property type="entry name" value="Glycosidases"/>
    <property type="match status" value="1"/>
</dbReference>
<evidence type="ECO:0000313" key="5">
    <source>
        <dbReference type="EMBL" id="SHJ89527.1"/>
    </source>
</evidence>
<dbReference type="RefSeq" id="WP_152035383.1">
    <property type="nucleotide sequence ID" value="NZ_CADFGY010000028.1"/>
</dbReference>
<proteinExistence type="inferred from homology"/>
<reference evidence="5 6" key="1">
    <citation type="submission" date="2016-11" db="EMBL/GenBank/DDBJ databases">
        <authorList>
            <person name="Jaros S."/>
            <person name="Januszkiewicz K."/>
            <person name="Wedrychowicz H."/>
        </authorList>
    </citation>
    <scope>NUCLEOTIDE SEQUENCE [LARGE SCALE GENOMIC DNA]</scope>
    <source>
        <strain evidence="5 6">LMG 20594</strain>
    </source>
</reference>
<accession>A0A1M6N1D4</accession>
<dbReference type="EMBL" id="FRAB01000009">
    <property type="protein sequence ID" value="SHJ89527.1"/>
    <property type="molecule type" value="Genomic_DNA"/>
</dbReference>
<feature type="domain" description="Glycoside hydrolase family 5" evidence="4">
    <location>
        <begin position="51"/>
        <end position="260"/>
    </location>
</feature>
<dbReference type="GeneID" id="301981753"/>
<dbReference type="AlphaFoldDB" id="A0A1M6N1D4"/>
<dbReference type="OrthoDB" id="9774262at2"/>
<evidence type="ECO:0000259" key="4">
    <source>
        <dbReference type="Pfam" id="PF00150"/>
    </source>
</evidence>
<dbReference type="Pfam" id="PF00150">
    <property type="entry name" value="Cellulase"/>
    <property type="match status" value="1"/>
</dbReference>
<evidence type="ECO:0000313" key="6">
    <source>
        <dbReference type="Proteomes" id="UP000184395"/>
    </source>
</evidence>
<dbReference type="InterPro" id="IPR017853">
    <property type="entry name" value="GH"/>
</dbReference>
<dbReference type="GO" id="GO:0000272">
    <property type="term" value="P:polysaccharide catabolic process"/>
    <property type="evidence" value="ECO:0007669"/>
    <property type="project" value="InterPro"/>
</dbReference>
<keyword evidence="2 3" id="KW-0326">Glycosidase</keyword>
<dbReference type="SUPFAM" id="SSF51445">
    <property type="entry name" value="(Trans)glycosidases"/>
    <property type="match status" value="1"/>
</dbReference>
<name>A0A1M6N1D4_9BURK</name>
<dbReference type="Proteomes" id="UP000184395">
    <property type="component" value="Unassembled WGS sequence"/>
</dbReference>
<gene>
    <name evidence="5" type="ORF">SAMN05192548_10092</name>
</gene>
<evidence type="ECO:0000256" key="2">
    <source>
        <dbReference type="ARBA" id="ARBA00023295"/>
    </source>
</evidence>
<evidence type="ECO:0000256" key="3">
    <source>
        <dbReference type="RuleBase" id="RU361153"/>
    </source>
</evidence>
<sequence length="327" mass="35344">MISFQRLSKVGVIAFCMCSAAMQVQAKKQDWISDHEGASKVGVQVKIERFTPTTAKQIKATGFSFVRFGVWTNSMQTAEYQKKVTDAFNAAQAADLPVLLTVRSTIPLARSSNDEAARNAQLRDSAKQLINVVGSLAGANGSDLLAVELWNEPELPTFWPTGDVDSTFPVYMQAVCSGLRAVLGTTPVIGFGFATVPASGSHSDKLLQSIQSPSSHCIDAVSYHAYGMSESQIREASVYVRSRYGLPAVITEWGVSSGRNGGIAGQAADIKSFLLKRNSMRTPLISIYEWQDTAHGKNARERNFGLVDASDTQKPALRAALTVFGKQ</sequence>
<dbReference type="STRING" id="169427.SAMN05192548_10092"/>
<dbReference type="InterPro" id="IPR001547">
    <property type="entry name" value="Glyco_hydro_5"/>
</dbReference>
<comment type="similarity">
    <text evidence="3">Belongs to the glycosyl hydrolase 5 (cellulase A) family.</text>
</comment>
<evidence type="ECO:0000256" key="1">
    <source>
        <dbReference type="ARBA" id="ARBA00022801"/>
    </source>
</evidence>
<organism evidence="5 6">
    <name type="scientific">Paraburkholderia terricola</name>
    <dbReference type="NCBI Taxonomy" id="169427"/>
    <lineage>
        <taxon>Bacteria</taxon>
        <taxon>Pseudomonadati</taxon>
        <taxon>Pseudomonadota</taxon>
        <taxon>Betaproteobacteria</taxon>
        <taxon>Burkholderiales</taxon>
        <taxon>Burkholderiaceae</taxon>
        <taxon>Paraburkholderia</taxon>
    </lineage>
</organism>
<keyword evidence="1 3" id="KW-0378">Hydrolase</keyword>
<dbReference type="GO" id="GO:0004553">
    <property type="term" value="F:hydrolase activity, hydrolyzing O-glycosyl compounds"/>
    <property type="evidence" value="ECO:0007669"/>
    <property type="project" value="InterPro"/>
</dbReference>